<feature type="region of interest" description="Disordered" evidence="1">
    <location>
        <begin position="1"/>
        <end position="22"/>
    </location>
</feature>
<organism evidence="2 3">
    <name type="scientific">Austropuccinia psidii MF-1</name>
    <dbReference type="NCBI Taxonomy" id="1389203"/>
    <lineage>
        <taxon>Eukaryota</taxon>
        <taxon>Fungi</taxon>
        <taxon>Dikarya</taxon>
        <taxon>Basidiomycota</taxon>
        <taxon>Pucciniomycotina</taxon>
        <taxon>Pucciniomycetes</taxon>
        <taxon>Pucciniales</taxon>
        <taxon>Sphaerophragmiaceae</taxon>
        <taxon>Austropuccinia</taxon>
    </lineage>
</organism>
<reference evidence="2" key="1">
    <citation type="submission" date="2021-03" db="EMBL/GenBank/DDBJ databases">
        <title>Draft genome sequence of rust myrtle Austropuccinia psidii MF-1, a brazilian biotype.</title>
        <authorList>
            <person name="Quecine M.C."/>
            <person name="Pachon D.M.R."/>
            <person name="Bonatelli M.L."/>
            <person name="Correr F.H."/>
            <person name="Franceschini L.M."/>
            <person name="Leite T.F."/>
            <person name="Margarido G.R.A."/>
            <person name="Almeida C.A."/>
            <person name="Ferrarezi J.A."/>
            <person name="Labate C.A."/>
        </authorList>
    </citation>
    <scope>NUCLEOTIDE SEQUENCE</scope>
    <source>
        <strain evidence="2">MF-1</strain>
    </source>
</reference>
<sequence>MVTTRHHPPDETPTLSPHLPLTTPYTFTPPPLPSLRSCGALLACLQRGLPSLCASSAANHPYACVMPSGHASKTANYPYTCVVPSQHASNTANHPYACVVPSQHASNTVNHPYACVVPSQHASDTDNHPYTCVVPSQHASKTAYHPYTCRLPSQHASDAALTLASSSRPLMILTLLPGPQDETTMLPPISTFTTPYASSLPRRPQDMPPTPPSTLLMPPHPCHLPSSCFPITSIVYGGLLAYTMNAIKEIC</sequence>
<name>A0A9Q3CN55_9BASI</name>
<proteinExistence type="predicted"/>
<keyword evidence="3" id="KW-1185">Reference proteome</keyword>
<dbReference type="AlphaFoldDB" id="A0A9Q3CN55"/>
<evidence type="ECO:0000313" key="2">
    <source>
        <dbReference type="EMBL" id="MBW0487023.1"/>
    </source>
</evidence>
<feature type="compositionally biased region" description="Low complexity" evidence="1">
    <location>
        <begin position="12"/>
        <end position="22"/>
    </location>
</feature>
<evidence type="ECO:0000313" key="3">
    <source>
        <dbReference type="Proteomes" id="UP000765509"/>
    </source>
</evidence>
<dbReference type="Proteomes" id="UP000765509">
    <property type="component" value="Unassembled WGS sequence"/>
</dbReference>
<accession>A0A9Q3CN55</accession>
<gene>
    <name evidence="2" type="ORF">O181_026738</name>
</gene>
<comment type="caution">
    <text evidence="2">The sequence shown here is derived from an EMBL/GenBank/DDBJ whole genome shotgun (WGS) entry which is preliminary data.</text>
</comment>
<dbReference type="EMBL" id="AVOT02008929">
    <property type="protein sequence ID" value="MBW0487023.1"/>
    <property type="molecule type" value="Genomic_DNA"/>
</dbReference>
<protein>
    <submittedName>
        <fullName evidence="2">Uncharacterized protein</fullName>
    </submittedName>
</protein>
<evidence type="ECO:0000256" key="1">
    <source>
        <dbReference type="SAM" id="MobiDB-lite"/>
    </source>
</evidence>